<feature type="region of interest" description="Disordered" evidence="10">
    <location>
        <begin position="1052"/>
        <end position="1187"/>
    </location>
</feature>
<dbReference type="EMBL" id="CAJFDH010000006">
    <property type="protein sequence ID" value="CAD5229394.1"/>
    <property type="molecule type" value="Genomic_DNA"/>
</dbReference>
<evidence type="ECO:0000256" key="4">
    <source>
        <dbReference type="ARBA" id="ARBA00022840"/>
    </source>
</evidence>
<evidence type="ECO:0000313" key="13">
    <source>
        <dbReference type="Proteomes" id="UP000614601"/>
    </source>
</evidence>
<dbReference type="GO" id="GO:0016887">
    <property type="term" value="F:ATP hydrolysis activity"/>
    <property type="evidence" value="ECO:0007669"/>
    <property type="project" value="InterPro"/>
</dbReference>
<dbReference type="GO" id="GO:0005524">
    <property type="term" value="F:ATP binding"/>
    <property type="evidence" value="ECO:0007669"/>
    <property type="project" value="UniProtKB-KW"/>
</dbReference>
<evidence type="ECO:0000313" key="12">
    <source>
        <dbReference type="EMBL" id="CAD5229394.1"/>
    </source>
</evidence>
<proteinExistence type="inferred from homology"/>
<keyword evidence="13" id="KW-1185">Reference proteome</keyword>
<evidence type="ECO:0000256" key="8">
    <source>
        <dbReference type="PIRNR" id="PIRNR005719"/>
    </source>
</evidence>
<comment type="similarity">
    <text evidence="2">Belongs to the SMC family. SMC4 subfamily.</text>
</comment>
<dbReference type="Gene3D" id="3.30.70.1620">
    <property type="match status" value="1"/>
</dbReference>
<dbReference type="InterPro" id="IPR024704">
    <property type="entry name" value="SMC"/>
</dbReference>
<protein>
    <recommendedName>
        <fullName evidence="8">Structural maintenance of chromosomes protein</fullName>
    </recommendedName>
</protein>
<keyword evidence="4" id="KW-0067">ATP-binding</keyword>
<dbReference type="SMART" id="SM00968">
    <property type="entry name" value="SMC_hinge"/>
    <property type="match status" value="1"/>
</dbReference>
<evidence type="ECO:0000256" key="1">
    <source>
        <dbReference type="ARBA" id="ARBA00004123"/>
    </source>
</evidence>
<gene>
    <name evidence="12" type="ORF">BOKJ2_LOCUS13453</name>
</gene>
<feature type="compositionally biased region" description="Basic residues" evidence="10">
    <location>
        <begin position="1456"/>
        <end position="1466"/>
    </location>
</feature>
<dbReference type="InterPro" id="IPR003395">
    <property type="entry name" value="RecF/RecN/SMC_N"/>
</dbReference>
<accession>A0A811LRA9</accession>
<evidence type="ECO:0000256" key="2">
    <source>
        <dbReference type="ARBA" id="ARBA00006005"/>
    </source>
</evidence>
<evidence type="ECO:0000259" key="11">
    <source>
        <dbReference type="SMART" id="SM00968"/>
    </source>
</evidence>
<dbReference type="GO" id="GO:0005634">
    <property type="term" value="C:nucleus"/>
    <property type="evidence" value="ECO:0007669"/>
    <property type="project" value="UniProtKB-SubCell"/>
</dbReference>
<feature type="coiled-coil region" evidence="9">
    <location>
        <begin position="327"/>
        <end position="459"/>
    </location>
</feature>
<feature type="coiled-coil region" evidence="9">
    <location>
        <begin position="999"/>
        <end position="1026"/>
    </location>
</feature>
<dbReference type="SUPFAM" id="SSF75553">
    <property type="entry name" value="Smc hinge domain"/>
    <property type="match status" value="1"/>
</dbReference>
<keyword evidence="6" id="KW-0226">DNA condensation</keyword>
<keyword evidence="3" id="KW-0547">Nucleotide-binding</keyword>
<dbReference type="EMBL" id="CAJFCW020000006">
    <property type="protein sequence ID" value="CAG9126575.1"/>
    <property type="molecule type" value="Genomic_DNA"/>
</dbReference>
<dbReference type="InterPro" id="IPR027417">
    <property type="entry name" value="P-loop_NTPase"/>
</dbReference>
<dbReference type="Pfam" id="PF02463">
    <property type="entry name" value="SMC_N"/>
    <property type="match status" value="2"/>
</dbReference>
<keyword evidence="5 9" id="KW-0175">Coiled coil</keyword>
<evidence type="ECO:0000256" key="6">
    <source>
        <dbReference type="ARBA" id="ARBA00023067"/>
    </source>
</evidence>
<dbReference type="GO" id="GO:0007076">
    <property type="term" value="P:mitotic chromosome condensation"/>
    <property type="evidence" value="ECO:0007669"/>
    <property type="project" value="TreeGrafter"/>
</dbReference>
<feature type="compositionally biased region" description="Polar residues" evidence="10">
    <location>
        <begin position="1130"/>
        <end position="1140"/>
    </location>
</feature>
<evidence type="ECO:0000256" key="9">
    <source>
        <dbReference type="SAM" id="Coils"/>
    </source>
</evidence>
<feature type="coiled-coil region" evidence="9">
    <location>
        <begin position="492"/>
        <end position="575"/>
    </location>
</feature>
<feature type="region of interest" description="Disordered" evidence="10">
    <location>
        <begin position="1"/>
        <end position="42"/>
    </location>
</feature>
<feature type="coiled-coil region" evidence="9">
    <location>
        <begin position="764"/>
        <end position="970"/>
    </location>
</feature>
<organism evidence="12 13">
    <name type="scientific">Bursaphelenchus okinawaensis</name>
    <dbReference type="NCBI Taxonomy" id="465554"/>
    <lineage>
        <taxon>Eukaryota</taxon>
        <taxon>Metazoa</taxon>
        <taxon>Ecdysozoa</taxon>
        <taxon>Nematoda</taxon>
        <taxon>Chromadorea</taxon>
        <taxon>Rhabditida</taxon>
        <taxon>Tylenchina</taxon>
        <taxon>Tylenchomorpha</taxon>
        <taxon>Aphelenchoidea</taxon>
        <taxon>Aphelenchoididae</taxon>
        <taxon>Bursaphelenchus</taxon>
    </lineage>
</organism>
<dbReference type="Proteomes" id="UP000783686">
    <property type="component" value="Unassembled WGS sequence"/>
</dbReference>
<dbReference type="InterPro" id="IPR010935">
    <property type="entry name" value="SMC_hinge"/>
</dbReference>
<dbReference type="InterPro" id="IPR036277">
    <property type="entry name" value="SMC_hinge_sf"/>
</dbReference>
<dbReference type="SUPFAM" id="SSF52540">
    <property type="entry name" value="P-loop containing nucleoside triphosphate hydrolases"/>
    <property type="match status" value="1"/>
</dbReference>
<feature type="compositionally biased region" description="Polar residues" evidence="10">
    <location>
        <begin position="1171"/>
        <end position="1182"/>
    </location>
</feature>
<feature type="compositionally biased region" description="Basic and acidic residues" evidence="10">
    <location>
        <begin position="1069"/>
        <end position="1091"/>
    </location>
</feature>
<name>A0A811LRA9_9BILA</name>
<reference evidence="12" key="1">
    <citation type="submission" date="2020-09" db="EMBL/GenBank/DDBJ databases">
        <authorList>
            <person name="Kikuchi T."/>
        </authorList>
    </citation>
    <scope>NUCLEOTIDE SEQUENCE</scope>
    <source>
        <strain evidence="12">SH1</strain>
    </source>
</reference>
<dbReference type="Gene3D" id="3.40.50.300">
    <property type="entry name" value="P-loop containing nucleotide triphosphate hydrolases"/>
    <property type="match status" value="2"/>
</dbReference>
<comment type="caution">
    <text evidence="12">The sequence shown here is derived from an EMBL/GenBank/DDBJ whole genome shotgun (WGS) entry which is preliminary data.</text>
</comment>
<dbReference type="Pfam" id="PF06470">
    <property type="entry name" value="SMC_hinge"/>
    <property type="match status" value="1"/>
</dbReference>
<feature type="region of interest" description="Disordered" evidence="10">
    <location>
        <begin position="1418"/>
        <end position="1466"/>
    </location>
</feature>
<evidence type="ECO:0000256" key="3">
    <source>
        <dbReference type="ARBA" id="ARBA00022741"/>
    </source>
</evidence>
<dbReference type="PIRSF" id="PIRSF005719">
    <property type="entry name" value="SMC"/>
    <property type="match status" value="1"/>
</dbReference>
<evidence type="ECO:0000256" key="5">
    <source>
        <dbReference type="ARBA" id="ARBA00023054"/>
    </source>
</evidence>
<dbReference type="Proteomes" id="UP000614601">
    <property type="component" value="Unassembled WGS sequence"/>
</dbReference>
<dbReference type="GO" id="GO:0000796">
    <property type="term" value="C:condensin complex"/>
    <property type="evidence" value="ECO:0007669"/>
    <property type="project" value="TreeGrafter"/>
</dbReference>
<evidence type="ECO:0000256" key="10">
    <source>
        <dbReference type="SAM" id="MobiDB-lite"/>
    </source>
</evidence>
<feature type="compositionally biased region" description="Basic and acidic residues" evidence="10">
    <location>
        <begin position="1446"/>
        <end position="1455"/>
    </location>
</feature>
<dbReference type="PANTHER" id="PTHR18937">
    <property type="entry name" value="STRUCTURAL MAINTENANCE OF CHROMOSOMES SMC FAMILY MEMBER"/>
    <property type="match status" value="1"/>
</dbReference>
<feature type="compositionally biased region" description="Basic and acidic residues" evidence="10">
    <location>
        <begin position="24"/>
        <end position="36"/>
    </location>
</feature>
<feature type="region of interest" description="Disordered" evidence="10">
    <location>
        <begin position="734"/>
        <end position="754"/>
    </location>
</feature>
<comment type="subcellular location">
    <subcellularLocation>
        <location evidence="1 8">Nucleus</location>
    </subcellularLocation>
</comment>
<keyword evidence="7 8" id="KW-0539">Nucleus</keyword>
<evidence type="ECO:0000256" key="7">
    <source>
        <dbReference type="ARBA" id="ARBA00023242"/>
    </source>
</evidence>
<sequence>MVVRKKARARNDSGEIQAEEENVEHEQPETLAERLGDPQFDDNEDLLNMEIPERPLETVSNDPNEARLVISKIEVENFKSYYGRKVLGPLHKNYTSILGPNGSGKSNVIDSILFVFGFRANRIRSKKLSVLIHKSAAHPNVNSAEVTVFFERIWDRGPIEYEVKPGSQFSVTRTVNSDGSSRYYFNRKTVKPDELRKRLKENGIDLDHNRFLILQGEVEQISLMKPKGDDKGEEGMLEYLEDIIGSNRLKAPIEKLARRTERLDEQLKTVANRRTLAAKEHTDLIEPLTELFKILKLENAITKCNNQLYHIEKKKINDEASGIQRAYNTMKEDQDKDEKEKDELAEQAAQARKEVIRLQKQENDLKEEKDTKEEEQKRYETTIRMIEGDVTRNQEKLQKLTKSLEKDNKKLVDLEAEPEKAEDVIKELEGEIDRLKSVAEDKEEKYREKQMEANEVNDGLRVALQDLMPTVTESKSAADSIQSKLTLASAKVNQLKAALENPKKELDKAEEDLEQAKTEHENFKRDIENKVHRKPELEQEIARLRESYNSKKGMEAQLNDEIRKLSHESQQFNQQSDGRQNPTLNAIMTEKAKGNFPGVYGRLGDLGGIDEKYDVAISTACGPLDNIVVDTVETGQKCLEFMKKNRLPHATFIALDKQQNFWSKINAKPSTPENVPRLFDLIRISDEDVKPAFYYGLRETLVAENVDQAARVSNARGMRYRVITLGGDLFETTGTLSGGGKSQRRGRMGKQAKTDASRRLSVNLRKIEETLRTKQTELGQLRIALRMMDEKIRNDGDELERMGRTGDQDRSRLNNMERKIQTLKEKVAQAKRDLSKNDSKRQELAEIEREVESFLEQKASADSEVEEVTKRVKELKQKIKESENLIVGKAKKSFEKAKEDFESAQAEIKKAHLTISNSKSLIQKAKRQIDSTEMEIKDLEYQIEKAEERKAKAQEKVDILTNQVEECGRKLSKIIEQIATISSQTTECSEIELVLTKQIDDRKRSMAEYEGRLKEFNNKMDAITKKIANLQTFNVRQNLQQVNANQHQFRLDDTVNTSSNRNETATDSTIKEDPDATLTEERTLTENIDEHQDTEEEHQDDTVLQRPSSSRAPSRMRQKNNSRVKEEPQSPVSMNDSVASRRNRRRKAEPGEDADESRMLDGEQEEGDDLPNTTTITSTDGNVTHDPAYDFGHLPTYSPAEIDAFDEAHIRIELTRKEKRRQRYPKEFNLDLIQEYADKLEKLNSVDAQYNSLKGSFDAHRKMFDTLKKMRVTEFQEGFQRICVATEDTYKMLTMGGEASLELVDSMDPFTSGVSYQVRPPKKTWKQITNLSGGEKTLASLALVFGLHSYRPTPFYVMDEIDAALDYRNVSIISTFVKERTKNAQFVIISLRNNMFENGDRLLGIYKVNDCTNNVIYDPDEVENEPPTVRNREPASDVSHVSEAAAHLRVDEGPPPKRRRSVKSER</sequence>
<feature type="domain" description="SMC hinge" evidence="11">
    <location>
        <begin position="597"/>
        <end position="713"/>
    </location>
</feature>
<dbReference type="OrthoDB" id="5575062at2759"/>
<dbReference type="Gene3D" id="1.20.1060.20">
    <property type="match status" value="1"/>
</dbReference>
<dbReference type="FunFam" id="3.40.50.300:FF:000585">
    <property type="entry name" value="Structural maintenance of chromosomes 4"/>
    <property type="match status" value="1"/>
</dbReference>
<feature type="compositionally biased region" description="Polar residues" evidence="10">
    <location>
        <begin position="1052"/>
        <end position="1068"/>
    </location>
</feature>
<dbReference type="PANTHER" id="PTHR18937:SF172">
    <property type="entry name" value="STRUCTURAL MAINTENANCE OF CHROMOSOMES PROTEIN"/>
    <property type="match status" value="1"/>
</dbReference>